<dbReference type="InterPro" id="IPR012337">
    <property type="entry name" value="RNaseH-like_sf"/>
</dbReference>
<keyword evidence="3" id="KW-0269">Exonuclease</keyword>
<dbReference type="SMART" id="SM00479">
    <property type="entry name" value="EXOIII"/>
    <property type="match status" value="1"/>
</dbReference>
<keyword evidence="3" id="KW-0540">Nuclease</keyword>
<comment type="caution">
    <text evidence="3">The sequence shown here is derived from an EMBL/GenBank/DDBJ whole genome shotgun (WGS) entry which is preliminary data.</text>
</comment>
<dbReference type="GO" id="GO:0006259">
    <property type="term" value="P:DNA metabolic process"/>
    <property type="evidence" value="ECO:0007669"/>
    <property type="project" value="UniProtKB-ARBA"/>
</dbReference>
<feature type="transmembrane region" description="Helical" evidence="1">
    <location>
        <begin position="212"/>
        <end position="232"/>
    </location>
</feature>
<dbReference type="RefSeq" id="WP_129005658.1">
    <property type="nucleotide sequence ID" value="NZ_SDHZ01000004.1"/>
</dbReference>
<feature type="domain" description="Exonuclease" evidence="2">
    <location>
        <begin position="4"/>
        <end position="190"/>
    </location>
</feature>
<keyword evidence="1" id="KW-0472">Membrane</keyword>
<evidence type="ECO:0000313" key="4">
    <source>
        <dbReference type="Proteomes" id="UP000290545"/>
    </source>
</evidence>
<dbReference type="EMBL" id="SDHZ01000004">
    <property type="protein sequence ID" value="RXK81407.1"/>
    <property type="molecule type" value="Genomic_DNA"/>
</dbReference>
<keyword evidence="1" id="KW-1133">Transmembrane helix</keyword>
<dbReference type="Proteomes" id="UP000290545">
    <property type="component" value="Unassembled WGS sequence"/>
</dbReference>
<name>A0A4Q1D2F9_9BACT</name>
<keyword evidence="3" id="KW-0378">Hydrolase</keyword>
<sequence>MNDYLLFIDTEASGLPRKWDKPYSTEGNWPHAVQVAWIIYSKSGQKIKEENHFINNNDFTTTESAFQVHGISDTFRMENGLPRVTVMNKLAADLAKYNPMVIGHFMELDFHVASAEFYRSGIANILSVLPKFCTMQATTYLSRSPEVKHLRLGELYTILFNKALENQHNALADVNATAACFFELVKRGDFTEQKIVQQQAILAKATAAASRAGWGLVAILIGGGVSALIAYLA</sequence>
<dbReference type="GO" id="GO:0003676">
    <property type="term" value="F:nucleic acid binding"/>
    <property type="evidence" value="ECO:0007669"/>
    <property type="project" value="InterPro"/>
</dbReference>
<keyword evidence="1" id="KW-0812">Transmembrane</keyword>
<dbReference type="SUPFAM" id="SSF53098">
    <property type="entry name" value="Ribonuclease H-like"/>
    <property type="match status" value="1"/>
</dbReference>
<evidence type="ECO:0000313" key="3">
    <source>
        <dbReference type="EMBL" id="RXK81407.1"/>
    </source>
</evidence>
<dbReference type="InterPro" id="IPR013520">
    <property type="entry name" value="Ribonucl_H"/>
</dbReference>
<organism evidence="3 4">
    <name type="scientific">Filimonas effusa</name>
    <dbReference type="NCBI Taxonomy" id="2508721"/>
    <lineage>
        <taxon>Bacteria</taxon>
        <taxon>Pseudomonadati</taxon>
        <taxon>Bacteroidota</taxon>
        <taxon>Chitinophagia</taxon>
        <taxon>Chitinophagales</taxon>
        <taxon>Chitinophagaceae</taxon>
        <taxon>Filimonas</taxon>
    </lineage>
</organism>
<dbReference type="AlphaFoldDB" id="A0A4Q1D2F9"/>
<dbReference type="GO" id="GO:0004527">
    <property type="term" value="F:exonuclease activity"/>
    <property type="evidence" value="ECO:0007669"/>
    <property type="project" value="UniProtKB-KW"/>
</dbReference>
<reference evidence="3 4" key="1">
    <citation type="submission" date="2019-01" db="EMBL/GenBank/DDBJ databases">
        <title>Filimonas sp. strain TTM-71.</title>
        <authorList>
            <person name="Chen W.-M."/>
        </authorList>
    </citation>
    <scope>NUCLEOTIDE SEQUENCE [LARGE SCALE GENOMIC DNA]</scope>
    <source>
        <strain evidence="3 4">TTM-71</strain>
    </source>
</reference>
<keyword evidence="4" id="KW-1185">Reference proteome</keyword>
<dbReference type="CDD" id="cd06127">
    <property type="entry name" value="DEDDh"/>
    <property type="match status" value="1"/>
</dbReference>
<dbReference type="InterPro" id="IPR036397">
    <property type="entry name" value="RNaseH_sf"/>
</dbReference>
<proteinExistence type="predicted"/>
<gene>
    <name evidence="3" type="ORF">ESB13_20960</name>
</gene>
<protein>
    <submittedName>
        <fullName evidence="3">3'-5' exonuclease</fullName>
    </submittedName>
</protein>
<evidence type="ECO:0000256" key="1">
    <source>
        <dbReference type="SAM" id="Phobius"/>
    </source>
</evidence>
<dbReference type="OrthoDB" id="9804290at2"/>
<dbReference type="Gene3D" id="3.30.420.10">
    <property type="entry name" value="Ribonuclease H-like superfamily/Ribonuclease H"/>
    <property type="match status" value="1"/>
</dbReference>
<evidence type="ECO:0000259" key="2">
    <source>
        <dbReference type="SMART" id="SM00479"/>
    </source>
</evidence>
<accession>A0A4Q1D2F9</accession>